<dbReference type="AlphaFoldDB" id="A0A5R9GEP7"/>
<evidence type="ECO:0000313" key="2">
    <source>
        <dbReference type="Proteomes" id="UP000309676"/>
    </source>
</evidence>
<dbReference type="Proteomes" id="UP000309676">
    <property type="component" value="Unassembled WGS sequence"/>
</dbReference>
<sequence length="65" mass="7283">MSRQLQTDAQFERALRSRASVYAKDKLGGNLDFVGALDAFNPIYVTVSGARLFRGDFEFATIHSR</sequence>
<dbReference type="EMBL" id="VCIW01000001">
    <property type="protein sequence ID" value="TLS54261.1"/>
    <property type="molecule type" value="Genomic_DNA"/>
</dbReference>
<gene>
    <name evidence="1" type="ORF">FE782_02645</name>
</gene>
<reference evidence="1 2" key="1">
    <citation type="submission" date="2019-05" db="EMBL/GenBank/DDBJ databases">
        <authorList>
            <person name="Narsing Rao M.P."/>
            <person name="Li W.J."/>
        </authorList>
    </citation>
    <scope>NUCLEOTIDE SEQUENCE [LARGE SCALE GENOMIC DNA]</scope>
    <source>
        <strain evidence="1 2">SYSU_K30003</strain>
    </source>
</reference>
<proteinExistence type="predicted"/>
<protein>
    <submittedName>
        <fullName evidence="1">Uncharacterized protein</fullName>
    </submittedName>
</protein>
<comment type="caution">
    <text evidence="1">The sequence shown here is derived from an EMBL/GenBank/DDBJ whole genome shotgun (WGS) entry which is preliminary data.</text>
</comment>
<organism evidence="1 2">
    <name type="scientific">Paenibacillus antri</name>
    <dbReference type="NCBI Taxonomy" id="2582848"/>
    <lineage>
        <taxon>Bacteria</taxon>
        <taxon>Bacillati</taxon>
        <taxon>Bacillota</taxon>
        <taxon>Bacilli</taxon>
        <taxon>Bacillales</taxon>
        <taxon>Paenibacillaceae</taxon>
        <taxon>Paenibacillus</taxon>
    </lineage>
</organism>
<keyword evidence="2" id="KW-1185">Reference proteome</keyword>
<dbReference type="OrthoDB" id="2663957at2"/>
<name>A0A5R9GEP7_9BACL</name>
<dbReference type="RefSeq" id="WP_138192203.1">
    <property type="nucleotide sequence ID" value="NZ_VCIW01000001.1"/>
</dbReference>
<evidence type="ECO:0000313" key="1">
    <source>
        <dbReference type="EMBL" id="TLS54261.1"/>
    </source>
</evidence>
<accession>A0A5R9GEP7</accession>